<gene>
    <name evidence="2" type="ORF">niasHT_021327</name>
</gene>
<keyword evidence="3" id="KW-1185">Reference proteome</keyword>
<evidence type="ECO:0000313" key="2">
    <source>
        <dbReference type="EMBL" id="KAL3098468.1"/>
    </source>
</evidence>
<evidence type="ECO:0000313" key="3">
    <source>
        <dbReference type="Proteomes" id="UP001620626"/>
    </source>
</evidence>
<name>A0ABD2K6Y2_9BILA</name>
<evidence type="ECO:0000256" key="1">
    <source>
        <dbReference type="SAM" id="MobiDB-lite"/>
    </source>
</evidence>
<accession>A0ABD2K6Y2</accession>
<dbReference type="Proteomes" id="UP001620626">
    <property type="component" value="Unassembled WGS sequence"/>
</dbReference>
<reference evidence="2 3" key="1">
    <citation type="submission" date="2024-10" db="EMBL/GenBank/DDBJ databases">
        <authorList>
            <person name="Kim D."/>
        </authorList>
    </citation>
    <scope>NUCLEOTIDE SEQUENCE [LARGE SCALE GENOMIC DNA]</scope>
    <source>
        <strain evidence="2">BH-2024</strain>
    </source>
</reference>
<dbReference type="EMBL" id="JBICBT010000823">
    <property type="protein sequence ID" value="KAL3098468.1"/>
    <property type="molecule type" value="Genomic_DNA"/>
</dbReference>
<organism evidence="2 3">
    <name type="scientific">Heterodera trifolii</name>
    <dbReference type="NCBI Taxonomy" id="157864"/>
    <lineage>
        <taxon>Eukaryota</taxon>
        <taxon>Metazoa</taxon>
        <taxon>Ecdysozoa</taxon>
        <taxon>Nematoda</taxon>
        <taxon>Chromadorea</taxon>
        <taxon>Rhabditida</taxon>
        <taxon>Tylenchina</taxon>
        <taxon>Tylenchomorpha</taxon>
        <taxon>Tylenchoidea</taxon>
        <taxon>Heteroderidae</taxon>
        <taxon>Heteroderinae</taxon>
        <taxon>Heterodera</taxon>
    </lineage>
</organism>
<dbReference type="AlphaFoldDB" id="A0ABD2K6Y2"/>
<feature type="compositionally biased region" description="Gly residues" evidence="1">
    <location>
        <begin position="22"/>
        <end position="35"/>
    </location>
</feature>
<proteinExistence type="predicted"/>
<comment type="caution">
    <text evidence="2">The sequence shown here is derived from an EMBL/GenBank/DDBJ whole genome shotgun (WGS) entry which is preliminary data.</text>
</comment>
<feature type="region of interest" description="Disordered" evidence="1">
    <location>
        <begin position="22"/>
        <end position="90"/>
    </location>
</feature>
<protein>
    <submittedName>
        <fullName evidence="2">Uncharacterized protein</fullName>
    </submittedName>
</protein>
<sequence length="90" mass="9108">MGAAIAPRHFLAIPLMSAVGPPGGRAGGGHSGGHKTGFVPPRERVRAASAGRPETMGTNNDVNEGGETKLGIGGTERGKGEDGTEFWAMP</sequence>